<dbReference type="PANTHER" id="PTHR11232:SF57">
    <property type="entry name" value="RE46159P"/>
    <property type="match status" value="1"/>
</dbReference>
<dbReference type="EMBL" id="JAWJWF010000048">
    <property type="protein sequence ID" value="KAK6620055.1"/>
    <property type="molecule type" value="Genomic_DNA"/>
</dbReference>
<comment type="caution">
    <text evidence="3">The sequence shown here is derived from an EMBL/GenBank/DDBJ whole genome shotgun (WGS) entry which is preliminary data.</text>
</comment>
<evidence type="ECO:0000256" key="1">
    <source>
        <dbReference type="SAM" id="MobiDB-lite"/>
    </source>
</evidence>
<protein>
    <recommendedName>
        <fullName evidence="2">PID domain-containing protein</fullName>
    </recommendedName>
</protein>
<sequence>MDLSKNDEDFRLTENDLPQEFVLKLLGQHEARGLWGIKHTREPVDTMVKYAKTRELSLPIVRVVVTKEGIFMSPILSKAPCSVNRNESMGRTESGWNTRVQFDRTVVPNQCATIPRLLKKSRENCQMKGETELKSRGKFNLFLTRKEEVKTKREPERPVTDLQILEKFSRYDWRKSGIFFFGIDTISYGVQDLVFTRVFSMIVVLDRKTRQMTGANSSFMCHAFVCDSRTTARRITYALAAAFQAYGRSMKQMRGSPVPQKRTADEKPKRFTLHLRPPTEMTVDVSEA</sequence>
<proteinExistence type="predicted"/>
<evidence type="ECO:0000313" key="4">
    <source>
        <dbReference type="Proteomes" id="UP001359485"/>
    </source>
</evidence>
<evidence type="ECO:0000259" key="2">
    <source>
        <dbReference type="Pfam" id="PF00640"/>
    </source>
</evidence>
<name>A0ABR1AI81_POLSC</name>
<feature type="region of interest" description="Disordered" evidence="1">
    <location>
        <begin position="253"/>
        <end position="272"/>
    </location>
</feature>
<dbReference type="Pfam" id="PF00640">
    <property type="entry name" value="PID"/>
    <property type="match status" value="1"/>
</dbReference>
<dbReference type="InterPro" id="IPR051133">
    <property type="entry name" value="Adapter_Engulfment-Domain"/>
</dbReference>
<dbReference type="InterPro" id="IPR006020">
    <property type="entry name" value="PTB/PI_dom"/>
</dbReference>
<gene>
    <name evidence="3" type="ORF">RUM44_006455</name>
</gene>
<evidence type="ECO:0000313" key="3">
    <source>
        <dbReference type="EMBL" id="KAK6620055.1"/>
    </source>
</evidence>
<dbReference type="InterPro" id="IPR011993">
    <property type="entry name" value="PH-like_dom_sf"/>
</dbReference>
<dbReference type="Gene3D" id="2.30.29.30">
    <property type="entry name" value="Pleckstrin-homology domain (PH domain)/Phosphotyrosine-binding domain (PTB)"/>
    <property type="match status" value="1"/>
</dbReference>
<dbReference type="Proteomes" id="UP001359485">
    <property type="component" value="Unassembled WGS sequence"/>
</dbReference>
<reference evidence="3 4" key="1">
    <citation type="submission" date="2023-09" db="EMBL/GenBank/DDBJ databases">
        <title>Genomes of two closely related lineages of the louse Polyplax serrata with different host specificities.</title>
        <authorList>
            <person name="Martinu J."/>
            <person name="Tarabai H."/>
            <person name="Stefka J."/>
            <person name="Hypsa V."/>
        </authorList>
    </citation>
    <scope>NUCLEOTIDE SEQUENCE [LARGE SCALE GENOMIC DNA]</scope>
    <source>
        <strain evidence="3">98ZLc_SE</strain>
    </source>
</reference>
<dbReference type="PANTHER" id="PTHR11232">
    <property type="entry name" value="PHOSPHOTYROSINE INTERACTION DOMAIN-CONTAINING FAMILY MEMBER"/>
    <property type="match status" value="1"/>
</dbReference>
<organism evidence="3 4">
    <name type="scientific">Polyplax serrata</name>
    <name type="common">Common mouse louse</name>
    <dbReference type="NCBI Taxonomy" id="468196"/>
    <lineage>
        <taxon>Eukaryota</taxon>
        <taxon>Metazoa</taxon>
        <taxon>Ecdysozoa</taxon>
        <taxon>Arthropoda</taxon>
        <taxon>Hexapoda</taxon>
        <taxon>Insecta</taxon>
        <taxon>Pterygota</taxon>
        <taxon>Neoptera</taxon>
        <taxon>Paraneoptera</taxon>
        <taxon>Psocodea</taxon>
        <taxon>Troctomorpha</taxon>
        <taxon>Phthiraptera</taxon>
        <taxon>Anoplura</taxon>
        <taxon>Polyplacidae</taxon>
        <taxon>Polyplax</taxon>
    </lineage>
</organism>
<dbReference type="SUPFAM" id="SSF50729">
    <property type="entry name" value="PH domain-like"/>
    <property type="match status" value="1"/>
</dbReference>
<feature type="domain" description="PID" evidence="2">
    <location>
        <begin position="175"/>
        <end position="246"/>
    </location>
</feature>
<accession>A0ABR1AI81</accession>
<keyword evidence="4" id="KW-1185">Reference proteome</keyword>